<keyword evidence="1" id="KW-0812">Transmembrane</keyword>
<feature type="transmembrane region" description="Helical" evidence="1">
    <location>
        <begin position="75"/>
        <end position="102"/>
    </location>
</feature>
<reference evidence="2" key="1">
    <citation type="submission" date="2021-08" db="EMBL/GenBank/DDBJ databases">
        <title>WGS assembly of Ceratopteris richardii.</title>
        <authorList>
            <person name="Marchant D.B."/>
            <person name="Chen G."/>
            <person name="Jenkins J."/>
            <person name="Shu S."/>
            <person name="Leebens-Mack J."/>
            <person name="Grimwood J."/>
            <person name="Schmutz J."/>
            <person name="Soltis P."/>
            <person name="Soltis D."/>
            <person name="Chen Z.-H."/>
        </authorList>
    </citation>
    <scope>NUCLEOTIDE SEQUENCE</scope>
    <source>
        <strain evidence="2">Whitten #5841</strain>
        <tissue evidence="2">Leaf</tissue>
    </source>
</reference>
<sequence length="105" mass="11934">MPMQQKATMIVPQEDQDEDNGARLHEKFFMHFVSATEILLTTLRLFPLLALLLVIVVILLALLLLLTVLPLLPVILLLLVLLALLFLVVLLILLFSIIFPFFTQE</sequence>
<comment type="caution">
    <text evidence="2">The sequence shown here is derived from an EMBL/GenBank/DDBJ whole genome shotgun (WGS) entry which is preliminary data.</text>
</comment>
<name>A0A8T2UGR8_CERRI</name>
<organism evidence="2 3">
    <name type="scientific">Ceratopteris richardii</name>
    <name type="common">Triangle waterfern</name>
    <dbReference type="NCBI Taxonomy" id="49495"/>
    <lineage>
        <taxon>Eukaryota</taxon>
        <taxon>Viridiplantae</taxon>
        <taxon>Streptophyta</taxon>
        <taxon>Embryophyta</taxon>
        <taxon>Tracheophyta</taxon>
        <taxon>Polypodiopsida</taxon>
        <taxon>Polypodiidae</taxon>
        <taxon>Polypodiales</taxon>
        <taxon>Pteridineae</taxon>
        <taxon>Pteridaceae</taxon>
        <taxon>Parkerioideae</taxon>
        <taxon>Ceratopteris</taxon>
    </lineage>
</organism>
<keyword evidence="3" id="KW-1185">Reference proteome</keyword>
<proteinExistence type="predicted"/>
<dbReference type="EMBL" id="CM035411">
    <property type="protein sequence ID" value="KAH7435421.1"/>
    <property type="molecule type" value="Genomic_DNA"/>
</dbReference>
<keyword evidence="1" id="KW-1133">Transmembrane helix</keyword>
<dbReference type="AlphaFoldDB" id="A0A8T2UGR8"/>
<accession>A0A8T2UGR8</accession>
<feature type="transmembrane region" description="Helical" evidence="1">
    <location>
        <begin position="48"/>
        <end position="69"/>
    </location>
</feature>
<evidence type="ECO:0000313" key="2">
    <source>
        <dbReference type="EMBL" id="KAH7435421.1"/>
    </source>
</evidence>
<evidence type="ECO:0000256" key="1">
    <source>
        <dbReference type="SAM" id="Phobius"/>
    </source>
</evidence>
<dbReference type="Proteomes" id="UP000825935">
    <property type="component" value="Chromosome 6"/>
</dbReference>
<gene>
    <name evidence="2" type="ORF">KP509_06G064300</name>
</gene>
<protein>
    <submittedName>
        <fullName evidence="2">Uncharacterized protein</fullName>
    </submittedName>
</protein>
<evidence type="ECO:0000313" key="3">
    <source>
        <dbReference type="Proteomes" id="UP000825935"/>
    </source>
</evidence>
<keyword evidence="1" id="KW-0472">Membrane</keyword>